<dbReference type="Proteomes" id="UP001500893">
    <property type="component" value="Unassembled WGS sequence"/>
</dbReference>
<organism evidence="7 8">
    <name type="scientific">Streptomyces rameus</name>
    <dbReference type="NCBI Taxonomy" id="68261"/>
    <lineage>
        <taxon>Bacteria</taxon>
        <taxon>Bacillati</taxon>
        <taxon>Actinomycetota</taxon>
        <taxon>Actinomycetes</taxon>
        <taxon>Kitasatosporales</taxon>
        <taxon>Streptomycetaceae</taxon>
        <taxon>Streptomyces</taxon>
    </lineage>
</organism>
<evidence type="ECO:0000259" key="6">
    <source>
        <dbReference type="Pfam" id="PF13700"/>
    </source>
</evidence>
<evidence type="ECO:0000256" key="4">
    <source>
        <dbReference type="ARBA" id="ARBA00023172"/>
    </source>
</evidence>
<keyword evidence="2" id="KW-0815">Transposition</keyword>
<reference evidence="7 8" key="1">
    <citation type="journal article" date="2019" name="Int. J. Syst. Evol. Microbiol.">
        <title>The Global Catalogue of Microorganisms (GCM) 10K type strain sequencing project: providing services to taxonomists for standard genome sequencing and annotation.</title>
        <authorList>
            <consortium name="The Broad Institute Genomics Platform"/>
            <consortium name="The Broad Institute Genome Sequencing Center for Infectious Disease"/>
            <person name="Wu L."/>
            <person name="Ma J."/>
        </authorList>
    </citation>
    <scope>NUCLEOTIDE SEQUENCE [LARGE SCALE GENOMIC DNA]</scope>
    <source>
        <strain evidence="7 8">JCM 11574</strain>
    </source>
</reference>
<evidence type="ECO:0000259" key="5">
    <source>
        <dbReference type="Pfam" id="PF01526"/>
    </source>
</evidence>
<accession>A0ABN3V0Z6</accession>
<comment type="caution">
    <text evidence="7">The sequence shown here is derived from an EMBL/GenBank/DDBJ whole genome shotgun (WGS) entry which is preliminary data.</text>
</comment>
<feature type="domain" description="DUF4158" evidence="6">
    <location>
        <begin position="5"/>
        <end position="168"/>
    </location>
</feature>
<dbReference type="EMBL" id="BAAAVM010000115">
    <property type="protein sequence ID" value="GAA2773596.1"/>
    <property type="molecule type" value="Genomic_DNA"/>
</dbReference>
<keyword evidence="4" id="KW-0233">DNA recombination</keyword>
<sequence>MPTNFLSEEQRRRFGHFTEDPDEGQLAGSFLLDQTARRRTMAARGARNRIGWAVQLGTIRYLGTFLNNPEDVPAVVVAYVAEQLGLEPAALAGYGSSEARWDHQEQIRTGYGYTKFEFDQWFTLARWLYQRAWIGNERPTLLFDLATKRLVDKKVVLPGVTVLERLVSGTRERAEQRLWATLAAAPTAGQAERLQQLVVVPAGKRLSELDRLRRSPRDISARGVGKALERYESLRAFGGHSWDLDAIPPGRIQALVRFAKAARAQAVSDLRGNRRLATLVAFAAVMPQLAADEAIEVFDLVMGDIIRSSAAKMTKQRLRTLKDLDAAAIELRGAWLAICATAADPEGDLRATLDAMDVGPVHAAADTVKLLAQQPDDGAEQMLAARYNTIARFLPGLLKTFTFEASPAGEPVLEAIDFVKSLKGRRRPVQAWEVPAKVLTSAWRRLVFPPPPMPVGSVEKRALIVASTEALRSALHRHEVFVPGLRKWGDPNARLLKDAAWEAARTRVCEELDLDPKPDKILKTWTDRLDRAHREFADGLAANPAVRIEQQGGRDRIILTGLDRLDEPASLVELNKEIEARMPAVDLPEIVLEVNSWVPYLSDFTHVSEANSRMDDLELSVAAVLTSEATNVGIEPIVHDGVDALSRDRLFWVEQNYVRAQTLSAANARLVDYHMRLPLVQAWGGGELASADGLRFITPIRTLNSGPNPKYFGTRRRGVTFYNFLSDQFSGLHGILIPGTQRDSFYILDGLLEQETALRPVEVTSDTHGASEIVFGLFRLMGYQFSPRLADVGSATLYRADPDADYGPLNPVTRDKVNLKQITAHWDEMLRLAGSLHSGTIKASEALRVLAPGGKPTPAGKAVMELGRLDRSAYLSSYFTDELLRRRVNTQLNRQESRHELARKIFHGQKGELRQAYREGQEDQLGALGLMLNIVVLWNTVYYQKIIEEMRAEGIHVRDEDVARLSPLEFAHINFHGRYSFALPVEVQGGQLRSTAKPETASTTI</sequence>
<keyword evidence="3" id="KW-0238">DNA-binding</keyword>
<dbReference type="RefSeq" id="WP_345057704.1">
    <property type="nucleotide sequence ID" value="NZ_BAAAVM010000115.1"/>
</dbReference>
<dbReference type="InterPro" id="IPR047653">
    <property type="entry name" value="Tn3-like_transpos"/>
</dbReference>
<evidence type="ECO:0000256" key="1">
    <source>
        <dbReference type="ARBA" id="ARBA00009402"/>
    </source>
</evidence>
<evidence type="ECO:0000313" key="8">
    <source>
        <dbReference type="Proteomes" id="UP001500893"/>
    </source>
</evidence>
<comment type="similarity">
    <text evidence="1">Belongs to the transposase 7 family.</text>
</comment>
<evidence type="ECO:0000256" key="2">
    <source>
        <dbReference type="ARBA" id="ARBA00022578"/>
    </source>
</evidence>
<gene>
    <name evidence="7" type="ORF">GCM10010521_59750</name>
</gene>
<protein>
    <submittedName>
        <fullName evidence="7">Tn3-like element Tn3 family transposase</fullName>
    </submittedName>
</protein>
<dbReference type="Pfam" id="PF01526">
    <property type="entry name" value="DDE_Tnp_Tn3"/>
    <property type="match status" value="1"/>
</dbReference>
<keyword evidence="8" id="KW-1185">Reference proteome</keyword>
<name>A0ABN3V0Z6_9ACTN</name>
<proteinExistence type="inferred from homology"/>
<dbReference type="Pfam" id="PF13700">
    <property type="entry name" value="DUF4158"/>
    <property type="match status" value="1"/>
</dbReference>
<evidence type="ECO:0000313" key="7">
    <source>
        <dbReference type="EMBL" id="GAA2773596.1"/>
    </source>
</evidence>
<feature type="domain" description="Tn3 transposase DDE" evidence="5">
    <location>
        <begin position="589"/>
        <end position="979"/>
    </location>
</feature>
<dbReference type="InterPro" id="IPR002513">
    <property type="entry name" value="Tn3_Tnp_DDE_dom"/>
</dbReference>
<evidence type="ECO:0000256" key="3">
    <source>
        <dbReference type="ARBA" id="ARBA00023125"/>
    </source>
</evidence>
<dbReference type="NCBIfam" id="NF033527">
    <property type="entry name" value="transpos_Tn3"/>
    <property type="match status" value="1"/>
</dbReference>
<dbReference type="InterPro" id="IPR025296">
    <property type="entry name" value="DUF4158"/>
</dbReference>